<proteinExistence type="predicted"/>
<organism evidence="1">
    <name type="scientific">Arundo donax</name>
    <name type="common">Giant reed</name>
    <name type="synonym">Donax arundinaceus</name>
    <dbReference type="NCBI Taxonomy" id="35708"/>
    <lineage>
        <taxon>Eukaryota</taxon>
        <taxon>Viridiplantae</taxon>
        <taxon>Streptophyta</taxon>
        <taxon>Embryophyta</taxon>
        <taxon>Tracheophyta</taxon>
        <taxon>Spermatophyta</taxon>
        <taxon>Magnoliopsida</taxon>
        <taxon>Liliopsida</taxon>
        <taxon>Poales</taxon>
        <taxon>Poaceae</taxon>
        <taxon>PACMAD clade</taxon>
        <taxon>Arundinoideae</taxon>
        <taxon>Arundineae</taxon>
        <taxon>Arundo</taxon>
    </lineage>
</organism>
<accession>A0A0A9FFE6</accession>
<protein>
    <submittedName>
        <fullName evidence="1">Uncharacterized protein</fullName>
    </submittedName>
</protein>
<sequence length="39" mass="4303">MMHRPSLSTLSRSSLVILPRPSSMGISRTKSSMIILFLA</sequence>
<reference evidence="1" key="2">
    <citation type="journal article" date="2015" name="Data Brief">
        <title>Shoot transcriptome of the giant reed, Arundo donax.</title>
        <authorList>
            <person name="Barrero R.A."/>
            <person name="Guerrero F.D."/>
            <person name="Moolhuijzen P."/>
            <person name="Goolsby J.A."/>
            <person name="Tidwell J."/>
            <person name="Bellgard S.E."/>
            <person name="Bellgard M.I."/>
        </authorList>
    </citation>
    <scope>NUCLEOTIDE SEQUENCE</scope>
    <source>
        <tissue evidence="1">Shoot tissue taken approximately 20 cm above the soil surface</tissue>
    </source>
</reference>
<name>A0A0A9FFE6_ARUDO</name>
<dbReference type="EMBL" id="GBRH01186849">
    <property type="protein sequence ID" value="JAE11047.1"/>
    <property type="molecule type" value="Transcribed_RNA"/>
</dbReference>
<dbReference type="AlphaFoldDB" id="A0A0A9FFE6"/>
<reference evidence="1" key="1">
    <citation type="submission" date="2014-09" db="EMBL/GenBank/DDBJ databases">
        <authorList>
            <person name="Magalhaes I.L.F."/>
            <person name="Oliveira U."/>
            <person name="Santos F.R."/>
            <person name="Vidigal T.H.D.A."/>
            <person name="Brescovit A.D."/>
            <person name="Santos A.J."/>
        </authorList>
    </citation>
    <scope>NUCLEOTIDE SEQUENCE</scope>
    <source>
        <tissue evidence="1">Shoot tissue taken approximately 20 cm above the soil surface</tissue>
    </source>
</reference>
<evidence type="ECO:0000313" key="1">
    <source>
        <dbReference type="EMBL" id="JAE11047.1"/>
    </source>
</evidence>